<reference evidence="3 4" key="1">
    <citation type="submission" date="2010-10" db="EMBL/GenBank/DDBJ databases">
        <title>Complete sequence of Frankia sp. EuI1c.</title>
        <authorList>
            <consortium name="US DOE Joint Genome Institute"/>
            <person name="Lucas S."/>
            <person name="Copeland A."/>
            <person name="Lapidus A."/>
            <person name="Cheng J.-F."/>
            <person name="Bruce D."/>
            <person name="Goodwin L."/>
            <person name="Pitluck S."/>
            <person name="Chertkov O."/>
            <person name="Detter J.C."/>
            <person name="Han C."/>
            <person name="Tapia R."/>
            <person name="Land M."/>
            <person name="Hauser L."/>
            <person name="Jeffries C."/>
            <person name="Kyrpides N."/>
            <person name="Ivanova N."/>
            <person name="Mikhailova N."/>
            <person name="Beauchemin N."/>
            <person name="Sen A."/>
            <person name="Sur S.A."/>
            <person name="Gtari M."/>
            <person name="Wall L."/>
            <person name="Tisa L."/>
            <person name="Woyke T."/>
        </authorList>
    </citation>
    <scope>NUCLEOTIDE SEQUENCE [LARGE SCALE GENOMIC DNA]</scope>
    <source>
        <strain evidence="4">DSM 45817 / CECT 9037 / EuI1c</strain>
    </source>
</reference>
<comment type="similarity">
    <text evidence="1 2">Belongs to the cytochrome P450 family.</text>
</comment>
<dbReference type="Proteomes" id="UP000002484">
    <property type="component" value="Chromosome"/>
</dbReference>
<name>E3J531_PSEI1</name>
<dbReference type="InterPro" id="IPR036396">
    <property type="entry name" value="Cyt_P450_sf"/>
</dbReference>
<dbReference type="InterPro" id="IPR017972">
    <property type="entry name" value="Cyt_P450_CS"/>
</dbReference>
<dbReference type="HOGENOM" id="CLU_033716_2_0_11"/>
<evidence type="ECO:0000313" key="3">
    <source>
        <dbReference type="EMBL" id="ADP79482.1"/>
    </source>
</evidence>
<dbReference type="SUPFAM" id="SSF48264">
    <property type="entry name" value="Cytochrome P450"/>
    <property type="match status" value="1"/>
</dbReference>
<dbReference type="InParanoid" id="E3J531"/>
<dbReference type="STRING" id="298654.FraEuI1c_1415"/>
<dbReference type="GO" id="GO:0020037">
    <property type="term" value="F:heme binding"/>
    <property type="evidence" value="ECO:0007669"/>
    <property type="project" value="InterPro"/>
</dbReference>
<keyword evidence="4" id="KW-1185">Reference proteome</keyword>
<keyword evidence="2" id="KW-0560">Oxidoreductase</keyword>
<sequence length="423" mass="47225">MSAPALADRVEIDLDVYNPYDIESVENPYPVFGKLIADYPVAFHREINAWMVSRHDLIAEILRDTRFSTNFADWNNAPKPKPRSEWTLYDQQQSMSMGTVPPAAHMRLRRLTAPAFSRRVMDQIEDRIRDSVAGIFDEIDDPREFDAATDIAAKVPIRAIARMVGVPAESETLFEHGLGWNLVRASNPLYSAQQRAQYAEGALPGLQYLLDTVAERRRSPGDHDDFLGTLLATEVDGEQLTDWEIVSVITALVTAGADTAVDLHTLTLRALLTHPEQWALLRARPDLMESVILEVLRWGGHGKFGAIPRFPREDVEIGGQLLEKGSHVMLMFSAAGLDPAKWSDPLLFDVTRNHAGNIIFGAGPHLCIGLNLVKVQGKLMIEEFERRFGDSARIAGQIEYDPSHFNARRISRLPISTARGGRS</sequence>
<dbReference type="Pfam" id="PF00067">
    <property type="entry name" value="p450"/>
    <property type="match status" value="1"/>
</dbReference>
<dbReference type="eggNOG" id="COG2124">
    <property type="taxonomic scope" value="Bacteria"/>
</dbReference>
<dbReference type="PANTHER" id="PTHR46696">
    <property type="entry name" value="P450, PUTATIVE (EUROFUNG)-RELATED"/>
    <property type="match status" value="1"/>
</dbReference>
<dbReference type="AlphaFoldDB" id="E3J531"/>
<dbReference type="Gene3D" id="1.10.630.10">
    <property type="entry name" value="Cytochrome P450"/>
    <property type="match status" value="1"/>
</dbReference>
<gene>
    <name evidence="3" type="ordered locus">FraEuI1c_1415</name>
</gene>
<proteinExistence type="inferred from homology"/>
<dbReference type="GO" id="GO:0005506">
    <property type="term" value="F:iron ion binding"/>
    <property type="evidence" value="ECO:0007669"/>
    <property type="project" value="InterPro"/>
</dbReference>
<keyword evidence="2" id="KW-0349">Heme</keyword>
<dbReference type="KEGG" id="fri:FraEuI1c_1415"/>
<dbReference type="EMBL" id="CP002299">
    <property type="protein sequence ID" value="ADP79482.1"/>
    <property type="molecule type" value="Genomic_DNA"/>
</dbReference>
<dbReference type="GO" id="GO:0004497">
    <property type="term" value="F:monooxygenase activity"/>
    <property type="evidence" value="ECO:0007669"/>
    <property type="project" value="UniProtKB-KW"/>
</dbReference>
<dbReference type="PANTHER" id="PTHR46696:SF1">
    <property type="entry name" value="CYTOCHROME P450 YJIB-RELATED"/>
    <property type="match status" value="1"/>
</dbReference>
<dbReference type="RefSeq" id="WP_013422602.1">
    <property type="nucleotide sequence ID" value="NC_014666.1"/>
</dbReference>
<evidence type="ECO:0000313" key="4">
    <source>
        <dbReference type="Proteomes" id="UP000002484"/>
    </source>
</evidence>
<protein>
    <submittedName>
        <fullName evidence="3">Cytochrome P450</fullName>
    </submittedName>
</protein>
<keyword evidence="2" id="KW-0479">Metal-binding</keyword>
<organism evidence="3 4">
    <name type="scientific">Pseudofrankia inefficax (strain DSM 45817 / CECT 9037 / DDB 130130 / EuI1c)</name>
    <name type="common">Frankia inefficax</name>
    <dbReference type="NCBI Taxonomy" id="298654"/>
    <lineage>
        <taxon>Bacteria</taxon>
        <taxon>Bacillati</taxon>
        <taxon>Actinomycetota</taxon>
        <taxon>Actinomycetes</taxon>
        <taxon>Frankiales</taxon>
        <taxon>Frankiaceae</taxon>
        <taxon>Pseudofrankia</taxon>
    </lineage>
</organism>
<dbReference type="InterPro" id="IPR002397">
    <property type="entry name" value="Cyt_P450_B"/>
</dbReference>
<accession>E3J531</accession>
<dbReference type="PRINTS" id="PR00359">
    <property type="entry name" value="BP450"/>
</dbReference>
<dbReference type="PROSITE" id="PS00086">
    <property type="entry name" value="CYTOCHROME_P450"/>
    <property type="match status" value="1"/>
</dbReference>
<dbReference type="OrthoDB" id="3664945at2"/>
<dbReference type="InterPro" id="IPR001128">
    <property type="entry name" value="Cyt_P450"/>
</dbReference>
<keyword evidence="2" id="KW-0503">Monooxygenase</keyword>
<dbReference type="GO" id="GO:0016705">
    <property type="term" value="F:oxidoreductase activity, acting on paired donors, with incorporation or reduction of molecular oxygen"/>
    <property type="evidence" value="ECO:0007669"/>
    <property type="project" value="InterPro"/>
</dbReference>
<keyword evidence="2" id="KW-0408">Iron</keyword>
<evidence type="ECO:0000256" key="2">
    <source>
        <dbReference type="RuleBase" id="RU000461"/>
    </source>
</evidence>
<evidence type="ECO:0000256" key="1">
    <source>
        <dbReference type="ARBA" id="ARBA00010617"/>
    </source>
</evidence>